<dbReference type="Gene3D" id="2.60.40.4370">
    <property type="match status" value="1"/>
</dbReference>
<feature type="domain" description="Transcription factor TFIIIC triple barrel" evidence="1">
    <location>
        <begin position="17"/>
        <end position="113"/>
    </location>
</feature>
<proteinExistence type="predicted"/>
<organism evidence="2 3">
    <name type="scientific">Aplysia californica</name>
    <name type="common">California sea hare</name>
    <dbReference type="NCBI Taxonomy" id="6500"/>
    <lineage>
        <taxon>Eukaryota</taxon>
        <taxon>Metazoa</taxon>
        <taxon>Spiralia</taxon>
        <taxon>Lophotrochozoa</taxon>
        <taxon>Mollusca</taxon>
        <taxon>Gastropoda</taxon>
        <taxon>Heterobranchia</taxon>
        <taxon>Euthyneura</taxon>
        <taxon>Tectipleura</taxon>
        <taxon>Aplysiida</taxon>
        <taxon>Aplysioidea</taxon>
        <taxon>Aplysiidae</taxon>
        <taxon>Aplysia</taxon>
    </lineage>
</organism>
<evidence type="ECO:0000259" key="1">
    <source>
        <dbReference type="Pfam" id="PF10419"/>
    </source>
</evidence>
<dbReference type="Proteomes" id="UP000694888">
    <property type="component" value="Unplaced"/>
</dbReference>
<gene>
    <name evidence="3" type="primary">LOC101860046</name>
</gene>
<evidence type="ECO:0000313" key="3">
    <source>
        <dbReference type="RefSeq" id="XP_035828074.1"/>
    </source>
</evidence>
<accession>A0ABM1W081</accession>
<name>A0ABM1W081_APLCA</name>
<dbReference type="Pfam" id="PF10419">
    <property type="entry name" value="TFIIIC_sub6"/>
    <property type="match status" value="1"/>
</dbReference>
<dbReference type="InterPro" id="IPR019481">
    <property type="entry name" value="TFIIIC_triple_barrel"/>
</dbReference>
<dbReference type="RefSeq" id="XP_035828074.1">
    <property type="nucleotide sequence ID" value="XM_035972181.1"/>
</dbReference>
<evidence type="ECO:0000313" key="2">
    <source>
        <dbReference type="Proteomes" id="UP000694888"/>
    </source>
</evidence>
<keyword evidence="2" id="KW-1185">Reference proteome</keyword>
<dbReference type="GeneID" id="101860046"/>
<reference evidence="3" key="1">
    <citation type="submission" date="2025-08" db="UniProtKB">
        <authorList>
            <consortium name="RefSeq"/>
        </authorList>
    </citation>
    <scope>IDENTIFICATION</scope>
</reference>
<protein>
    <submittedName>
        <fullName evidence="3">Uncharacterized protein LOC101860046 isoform X1</fullName>
    </submittedName>
</protein>
<sequence>MPDYRVRDTEPKILYPTEMVMMVDIPTHINIGRGAQEDSFVQILGLSSDRPLVKVNNQVLAGEVITALGSDLLLEIETSTVPSANKDSQNTTIKKVKDVIVTDKRLNMDPVYLESKKRERKTPTKKNVKEKVTCCSLWEIMWPGQHHPVNQLQQQQMRTVALVR</sequence>